<organism evidence="2 3">
    <name type="scientific">Nocardioides terrae</name>
    <dbReference type="NCBI Taxonomy" id="574651"/>
    <lineage>
        <taxon>Bacteria</taxon>
        <taxon>Bacillati</taxon>
        <taxon>Actinomycetota</taxon>
        <taxon>Actinomycetes</taxon>
        <taxon>Propionibacteriales</taxon>
        <taxon>Nocardioidaceae</taxon>
        <taxon>Nocardioides</taxon>
    </lineage>
</organism>
<keyword evidence="2" id="KW-0378">Hydrolase</keyword>
<feature type="domain" description="AB hydrolase-1" evidence="1">
    <location>
        <begin position="37"/>
        <end position="146"/>
    </location>
</feature>
<dbReference type="InterPro" id="IPR029058">
    <property type="entry name" value="AB_hydrolase_fold"/>
</dbReference>
<dbReference type="Gene3D" id="3.40.50.1820">
    <property type="entry name" value="alpha/beta hydrolase"/>
    <property type="match status" value="1"/>
</dbReference>
<dbReference type="Proteomes" id="UP000198832">
    <property type="component" value="Unassembled WGS sequence"/>
</dbReference>
<dbReference type="RefSeq" id="WP_091121893.1">
    <property type="nucleotide sequence ID" value="NZ_FOLB01000004.1"/>
</dbReference>
<sequence length="273" mass="28999">MSSTEIVLERAEGTSSTLTIWPAADPAAVVALIVPAMGMPASYYHRFGEALAAAGMHCSLMELRGHEASGGRIPGRDYDLGYADMADDLDDAVRATRRALPGASVLLLGHSMGGQLATMYAALHPGRVAGIVLVASSTPHWRTWSPWILPLGVGFVGVSRLLGHFPGQRVKFAGREARGTMRDWAHLARTGRFVAGEDRLAGVDLPVLAISVEGDRLGPPRAVDALTAKVPNAHVTRDHLDVDGIDHFKWARRPEAVVPRIVAWAASAVGADA</sequence>
<proteinExistence type="predicted"/>
<protein>
    <submittedName>
        <fullName evidence="2">Predicted alpha/beta hydrolase</fullName>
    </submittedName>
</protein>
<name>A0A1I1H2R0_9ACTN</name>
<dbReference type="GO" id="GO:0016787">
    <property type="term" value="F:hydrolase activity"/>
    <property type="evidence" value="ECO:0007669"/>
    <property type="project" value="UniProtKB-KW"/>
</dbReference>
<gene>
    <name evidence="2" type="ORF">SAMN04487968_104154</name>
</gene>
<dbReference type="InterPro" id="IPR017208">
    <property type="entry name" value="UCP037442_abhydr"/>
</dbReference>
<dbReference type="PANTHER" id="PTHR43798">
    <property type="entry name" value="MONOACYLGLYCEROL LIPASE"/>
    <property type="match status" value="1"/>
</dbReference>
<dbReference type="STRING" id="574651.SAMN04487968_104154"/>
<evidence type="ECO:0000259" key="1">
    <source>
        <dbReference type="Pfam" id="PF00561"/>
    </source>
</evidence>
<dbReference type="AlphaFoldDB" id="A0A1I1H2R0"/>
<evidence type="ECO:0000313" key="2">
    <source>
        <dbReference type="EMBL" id="SFC17832.1"/>
    </source>
</evidence>
<dbReference type="InterPro" id="IPR050266">
    <property type="entry name" value="AB_hydrolase_sf"/>
</dbReference>
<keyword evidence="3" id="KW-1185">Reference proteome</keyword>
<dbReference type="SUPFAM" id="SSF53474">
    <property type="entry name" value="alpha/beta-Hydrolases"/>
    <property type="match status" value="1"/>
</dbReference>
<reference evidence="2 3" key="1">
    <citation type="submission" date="2016-10" db="EMBL/GenBank/DDBJ databases">
        <authorList>
            <person name="de Groot N.N."/>
        </authorList>
    </citation>
    <scope>NUCLEOTIDE SEQUENCE [LARGE SCALE GENOMIC DNA]</scope>
    <source>
        <strain evidence="2 3">CGMCC 1.7056</strain>
    </source>
</reference>
<evidence type="ECO:0000313" key="3">
    <source>
        <dbReference type="Proteomes" id="UP000198832"/>
    </source>
</evidence>
<dbReference type="PIRSF" id="PIRSF037442">
    <property type="entry name" value="UCP037442_abhydr"/>
    <property type="match status" value="1"/>
</dbReference>
<dbReference type="OrthoDB" id="4536625at2"/>
<accession>A0A1I1H2R0</accession>
<dbReference type="InterPro" id="IPR000073">
    <property type="entry name" value="AB_hydrolase_1"/>
</dbReference>
<dbReference type="Pfam" id="PF00561">
    <property type="entry name" value="Abhydrolase_1"/>
    <property type="match status" value="1"/>
</dbReference>
<dbReference type="EMBL" id="FOLB01000004">
    <property type="protein sequence ID" value="SFC17832.1"/>
    <property type="molecule type" value="Genomic_DNA"/>
</dbReference>